<gene>
    <name evidence="2" type="ORF">NFX46_22715</name>
</gene>
<dbReference type="Gene3D" id="3.30.1780.10">
    <property type="entry name" value="ornithine cyclodeaminase, domain 1"/>
    <property type="match status" value="1"/>
</dbReference>
<dbReference type="PIRSF" id="PIRSF001439">
    <property type="entry name" value="CryM"/>
    <property type="match status" value="1"/>
</dbReference>
<accession>A0ABY4ZBK1</accession>
<proteinExistence type="predicted"/>
<dbReference type="RefSeq" id="WP_252551647.1">
    <property type="nucleotide sequence ID" value="NZ_CP099468.1"/>
</dbReference>
<dbReference type="InterPro" id="IPR003462">
    <property type="entry name" value="ODC_Mu_crystall"/>
</dbReference>
<protein>
    <submittedName>
        <fullName evidence="2">Ornithine cyclodeaminase family protein</fullName>
    </submittedName>
</protein>
<organism evidence="2 3">
    <name type="scientific">Streptomyces phaeoluteigriseus</name>
    <dbReference type="NCBI Taxonomy" id="114686"/>
    <lineage>
        <taxon>Bacteria</taxon>
        <taxon>Bacillati</taxon>
        <taxon>Actinomycetota</taxon>
        <taxon>Actinomycetes</taxon>
        <taxon>Kitasatosporales</taxon>
        <taxon>Streptomycetaceae</taxon>
        <taxon>Streptomyces</taxon>
        <taxon>Streptomyces aurantiacus group</taxon>
    </lineage>
</organism>
<dbReference type="Pfam" id="PF02423">
    <property type="entry name" value="OCD_Mu_crystall"/>
    <property type="match status" value="1"/>
</dbReference>
<sequence>MTATGPTTDPVPDPDPAPSSGQGRPPAARRLLHITEERTAALVDEELALEAARAAFAATVGGTAFPGLAVHGSDPRNRFTLKPSASPTHAGVKIGSYWPGNAEHGLPRHHSTLLLLDQTIGRIAAVLEVGTANAYRTAAADALAVDLLARADTTTLAVFGTGHQAAYEVRAVSRVRPIGEVLVVGRTAERAGQMSAALAAEGHHARNSGAEEACARADVIVTATTATTDTPPLFEASWIRPGTHISCMGADAPGKRELPPELFGRARVFCDLPEQARRMGESQHAPARTVLTPLGEVLTHRATGRTADSDITVFDSSGIGVQDLYLGLALLKKMDISL</sequence>
<name>A0ABY4ZBK1_9ACTN</name>
<dbReference type="PANTHER" id="PTHR13812:SF19">
    <property type="entry name" value="KETIMINE REDUCTASE MU-CRYSTALLIN"/>
    <property type="match status" value="1"/>
</dbReference>
<dbReference type="Gene3D" id="3.40.50.720">
    <property type="entry name" value="NAD(P)-binding Rossmann-like Domain"/>
    <property type="match status" value="1"/>
</dbReference>
<evidence type="ECO:0000313" key="3">
    <source>
        <dbReference type="Proteomes" id="UP001056374"/>
    </source>
</evidence>
<dbReference type="InterPro" id="IPR023401">
    <property type="entry name" value="ODC_N"/>
</dbReference>
<evidence type="ECO:0000313" key="2">
    <source>
        <dbReference type="EMBL" id="USQ86267.1"/>
    </source>
</evidence>
<keyword evidence="3" id="KW-1185">Reference proteome</keyword>
<dbReference type="SUPFAM" id="SSF51735">
    <property type="entry name" value="NAD(P)-binding Rossmann-fold domains"/>
    <property type="match status" value="1"/>
</dbReference>
<reference evidence="2" key="1">
    <citation type="submission" date="2022-06" db="EMBL/GenBank/DDBJ databases">
        <title>Complete genome sequence of soil microorganisms Streptomyces sp. Qhu-M197 isolated from Alpine meadows habitats on the Tibetan Plateau.</title>
        <authorList>
            <person name="Zhang B."/>
            <person name="Xiang X."/>
            <person name="Fan J."/>
        </authorList>
    </citation>
    <scope>NUCLEOTIDE SEQUENCE</scope>
    <source>
        <strain evidence="2">Qhu-M197</strain>
    </source>
</reference>
<dbReference type="Proteomes" id="UP001056374">
    <property type="component" value="Chromosome"/>
</dbReference>
<feature type="region of interest" description="Disordered" evidence="1">
    <location>
        <begin position="1"/>
        <end position="26"/>
    </location>
</feature>
<dbReference type="PANTHER" id="PTHR13812">
    <property type="entry name" value="KETIMINE REDUCTASE MU-CRYSTALLIN"/>
    <property type="match status" value="1"/>
</dbReference>
<evidence type="ECO:0000256" key="1">
    <source>
        <dbReference type="SAM" id="MobiDB-lite"/>
    </source>
</evidence>
<dbReference type="InterPro" id="IPR036291">
    <property type="entry name" value="NAD(P)-bd_dom_sf"/>
</dbReference>
<dbReference type="EMBL" id="CP099468">
    <property type="protein sequence ID" value="USQ86267.1"/>
    <property type="molecule type" value="Genomic_DNA"/>
</dbReference>